<comment type="caution">
    <text evidence="2">The sequence shown here is derived from an EMBL/GenBank/DDBJ whole genome shotgun (WGS) entry which is preliminary data.</text>
</comment>
<accession>A0A956M108</accession>
<dbReference type="GO" id="GO:0003824">
    <property type="term" value="F:catalytic activity"/>
    <property type="evidence" value="ECO:0007669"/>
    <property type="project" value="InterPro"/>
</dbReference>
<reference evidence="2" key="2">
    <citation type="journal article" date="2021" name="Microbiome">
        <title>Successional dynamics and alternative stable states in a saline activated sludge microbial community over 9 years.</title>
        <authorList>
            <person name="Wang Y."/>
            <person name="Ye J."/>
            <person name="Ju F."/>
            <person name="Liu L."/>
            <person name="Boyd J.A."/>
            <person name="Deng Y."/>
            <person name="Parks D.H."/>
            <person name="Jiang X."/>
            <person name="Yin X."/>
            <person name="Woodcroft B.J."/>
            <person name="Tyson G.W."/>
            <person name="Hugenholtz P."/>
            <person name="Polz M.F."/>
            <person name="Zhang T."/>
        </authorList>
    </citation>
    <scope>NUCLEOTIDE SEQUENCE</scope>
    <source>
        <strain evidence="2">HKST-UBA01</strain>
    </source>
</reference>
<proteinExistence type="predicted"/>
<dbReference type="EMBL" id="JAGQHR010000268">
    <property type="protein sequence ID" value="MCA9727955.1"/>
    <property type="molecule type" value="Genomic_DNA"/>
</dbReference>
<dbReference type="InterPro" id="IPR036178">
    <property type="entry name" value="Formintransfe-cycloase-like_sf"/>
</dbReference>
<dbReference type="InterPro" id="IPR007044">
    <property type="entry name" value="Cyclodeamin/CycHdrlase"/>
</dbReference>
<evidence type="ECO:0000313" key="2">
    <source>
        <dbReference type="EMBL" id="MCA9727955.1"/>
    </source>
</evidence>
<protein>
    <submittedName>
        <fullName evidence="2">Cyclodeaminase/cyclohydrolase family protein</fullName>
    </submittedName>
</protein>
<dbReference type="Pfam" id="PF04961">
    <property type="entry name" value="FTCD_C"/>
    <property type="match status" value="1"/>
</dbReference>
<dbReference type="AlphaFoldDB" id="A0A956M108"/>
<sequence>QAIQAATRHATEVPLTVLERSQEVLDLADAAVRSGNPNSVSDAGVAALCARACAEGAFLNVAINLAGIGDRAWAGEVRSRARRLLEEVRRRSEALVADVEGRVG</sequence>
<reference evidence="2" key="1">
    <citation type="submission" date="2020-04" db="EMBL/GenBank/DDBJ databases">
        <authorList>
            <person name="Zhang T."/>
        </authorList>
    </citation>
    <scope>NUCLEOTIDE SEQUENCE</scope>
    <source>
        <strain evidence="2">HKST-UBA01</strain>
    </source>
</reference>
<dbReference type="Gene3D" id="1.20.120.680">
    <property type="entry name" value="Formiminotetrahydrofolate cyclodeaminase monomer, up-and-down helical bundle"/>
    <property type="match status" value="1"/>
</dbReference>
<evidence type="ECO:0000313" key="3">
    <source>
        <dbReference type="Proteomes" id="UP000697710"/>
    </source>
</evidence>
<name>A0A956M108_UNCEI</name>
<organism evidence="2 3">
    <name type="scientific">Eiseniibacteriota bacterium</name>
    <dbReference type="NCBI Taxonomy" id="2212470"/>
    <lineage>
        <taxon>Bacteria</taxon>
        <taxon>Candidatus Eiseniibacteriota</taxon>
    </lineage>
</organism>
<feature type="domain" description="Cyclodeaminase/cyclohydrolase" evidence="1">
    <location>
        <begin position="1"/>
        <end position="82"/>
    </location>
</feature>
<feature type="non-terminal residue" evidence="2">
    <location>
        <position position="1"/>
    </location>
</feature>
<dbReference type="SUPFAM" id="SSF101262">
    <property type="entry name" value="Methenyltetrahydrofolate cyclohydrolase-like"/>
    <property type="match status" value="1"/>
</dbReference>
<gene>
    <name evidence="2" type="ORF">KC729_09755</name>
</gene>
<dbReference type="Proteomes" id="UP000697710">
    <property type="component" value="Unassembled WGS sequence"/>
</dbReference>
<evidence type="ECO:0000259" key="1">
    <source>
        <dbReference type="Pfam" id="PF04961"/>
    </source>
</evidence>